<comment type="caution">
    <text evidence="2">The sequence shown here is derived from an EMBL/GenBank/DDBJ whole genome shotgun (WGS) entry which is preliminary data.</text>
</comment>
<dbReference type="Proteomes" id="UP000306317">
    <property type="component" value="Unassembled WGS sequence"/>
</dbReference>
<evidence type="ECO:0000259" key="1">
    <source>
        <dbReference type="Pfam" id="PF06057"/>
    </source>
</evidence>
<dbReference type="Pfam" id="PF06057">
    <property type="entry name" value="VirJ"/>
    <property type="match status" value="1"/>
</dbReference>
<reference evidence="2 3" key="1">
    <citation type="submission" date="2017-02" db="EMBL/GenBank/DDBJ databases">
        <title>Whole genome sequencing of Rhodanobacter lindaniclasticus DSM 17932.</title>
        <authorList>
            <person name="Kumar S."/>
            <person name="Patil P."/>
            <person name="Patil P.B."/>
        </authorList>
    </citation>
    <scope>NUCLEOTIDE SEQUENCE [LARGE SCALE GENOMIC DNA]</scope>
    <source>
        <strain evidence="2 3">DSM 17932</strain>
    </source>
</reference>
<gene>
    <name evidence="2" type="ORF">B1991_09875</name>
</gene>
<dbReference type="Gene3D" id="3.40.50.1820">
    <property type="entry name" value="alpha/beta hydrolase"/>
    <property type="match status" value="1"/>
</dbReference>
<dbReference type="EMBL" id="MWIO01000027">
    <property type="protein sequence ID" value="THD07221.1"/>
    <property type="molecule type" value="Genomic_DNA"/>
</dbReference>
<dbReference type="InterPro" id="IPR029058">
    <property type="entry name" value="AB_hydrolase_fold"/>
</dbReference>
<dbReference type="InterPro" id="IPR010333">
    <property type="entry name" value="VirJ"/>
</dbReference>
<accession>A0A4V3USL3</accession>
<dbReference type="OrthoDB" id="641022at2"/>
<evidence type="ECO:0000313" key="2">
    <source>
        <dbReference type="EMBL" id="THD07221.1"/>
    </source>
</evidence>
<dbReference type="SUPFAM" id="SSF53474">
    <property type="entry name" value="alpha/beta-Hydrolases"/>
    <property type="match status" value="1"/>
</dbReference>
<name>A0A4V3USL3_9GAMM</name>
<dbReference type="RefSeq" id="WP_136258563.1">
    <property type="nucleotide sequence ID" value="NZ_MWIO01000027.1"/>
</dbReference>
<keyword evidence="3" id="KW-1185">Reference proteome</keyword>
<protein>
    <submittedName>
        <fullName evidence="2">Virulence protein</fullName>
    </submittedName>
</protein>
<proteinExistence type="predicted"/>
<feature type="domain" description="Bacterial virulence" evidence="1">
    <location>
        <begin position="53"/>
        <end position="257"/>
    </location>
</feature>
<sequence>MKRWKTWLAGVLVLGLLGALLAWRPWSSVSLADATVVWPVAARAVPPPAGKDDVMAVIVSGDGGWADLDRRLGIALIDRGVPVLGINSFKYYWRGHDPRQTARELDALMTKHLDAWGKRRIWLIGFSFGADVLPTITDQLSARNRARITQMVLLSPSRDVTFEIELQGYMIEQGWFKERLKDALQWVNPIDHHDPLPPLLALHGQPPVVCYYGLDDAADSLCDQPGLPTWVAVHAKRGGHHFDEGYGPLAQQMLDELPASPDTAAQP</sequence>
<dbReference type="AlphaFoldDB" id="A0A4V3USL3"/>
<evidence type="ECO:0000313" key="3">
    <source>
        <dbReference type="Proteomes" id="UP000306317"/>
    </source>
</evidence>
<organism evidence="2 3">
    <name type="scientific">Rhodanobacter lindaniclasticus</name>
    <dbReference type="NCBI Taxonomy" id="75310"/>
    <lineage>
        <taxon>Bacteria</taxon>
        <taxon>Pseudomonadati</taxon>
        <taxon>Pseudomonadota</taxon>
        <taxon>Gammaproteobacteria</taxon>
        <taxon>Lysobacterales</taxon>
        <taxon>Rhodanobacteraceae</taxon>
        <taxon>Rhodanobacter</taxon>
    </lineage>
</organism>